<feature type="coiled-coil region" evidence="6">
    <location>
        <begin position="110"/>
        <end position="137"/>
    </location>
</feature>
<sequence>MIGRLVNNPFQFVSSCKMCREDIVKKCEQAVADHEAYLVRYRQCSAWLAEAQAKFDKCRGESGSGARPDLLHCSTVLQELLMEQPSASSLLNTTVELGEKLYPSTAVEGRETVRQQLQELQHTLESLYDATSSLERELQAKLSRWSGFEECSKNLRRWLSEVEAQLPAELELKATLDEKRAQLQTYRALLHDAVAHQQDIVSLRDKTESLPERNDKIDQQLQLLTEQHASILKRAQMYLERRVRIKTLVPILNWRCERKRKWKQDPYTLTGFAHKSRVSSSARWVFPRWYGLLFRNLSTTLAYQKLGDYNP</sequence>
<dbReference type="Gene3D" id="1.20.58.60">
    <property type="match status" value="1"/>
</dbReference>
<evidence type="ECO:0000313" key="8">
    <source>
        <dbReference type="Proteomes" id="UP001159363"/>
    </source>
</evidence>
<accession>A0ABQ9IIV6</accession>
<name>A0ABQ9IIV6_9NEOP</name>
<dbReference type="Proteomes" id="UP001159363">
    <property type="component" value="Chromosome 1"/>
</dbReference>
<dbReference type="PROSITE" id="PS51257">
    <property type="entry name" value="PROKAR_LIPOPROTEIN"/>
    <property type="match status" value="1"/>
</dbReference>
<evidence type="ECO:0000256" key="6">
    <source>
        <dbReference type="SAM" id="Coils"/>
    </source>
</evidence>
<evidence type="ECO:0000256" key="5">
    <source>
        <dbReference type="ARBA" id="ARBA00023136"/>
    </source>
</evidence>
<dbReference type="SUPFAM" id="SSF46966">
    <property type="entry name" value="Spectrin repeat"/>
    <property type="match status" value="1"/>
</dbReference>
<proteinExistence type="predicted"/>
<evidence type="ECO:0000256" key="4">
    <source>
        <dbReference type="ARBA" id="ARBA00022989"/>
    </source>
</evidence>
<comment type="subcellular location">
    <subcellularLocation>
        <location evidence="1">Membrane</location>
    </subcellularLocation>
</comment>
<keyword evidence="4" id="KW-1133">Transmembrane helix</keyword>
<comment type="caution">
    <text evidence="7">The sequence shown here is derived from an EMBL/GenBank/DDBJ whole genome shotgun (WGS) entry which is preliminary data.</text>
</comment>
<dbReference type="PANTHER" id="PTHR47535">
    <property type="entry name" value="MUSCLE-SPECIFIC PROTEIN 300 KDA, ISOFORM G"/>
    <property type="match status" value="1"/>
</dbReference>
<gene>
    <name evidence="7" type="ORF">PR048_001101</name>
</gene>
<keyword evidence="2" id="KW-0812">Transmembrane</keyword>
<evidence type="ECO:0000256" key="3">
    <source>
        <dbReference type="ARBA" id="ARBA00022737"/>
    </source>
</evidence>
<reference evidence="7 8" key="1">
    <citation type="submission" date="2023-02" db="EMBL/GenBank/DDBJ databases">
        <title>LHISI_Scaffold_Assembly.</title>
        <authorList>
            <person name="Stuart O.P."/>
            <person name="Cleave R."/>
            <person name="Magrath M.J.L."/>
            <person name="Mikheyev A.S."/>
        </authorList>
    </citation>
    <scope>NUCLEOTIDE SEQUENCE [LARGE SCALE GENOMIC DNA]</scope>
    <source>
        <strain evidence="7">Daus_M_001</strain>
        <tissue evidence="7">Leg muscle</tissue>
    </source>
</reference>
<keyword evidence="5" id="KW-0472">Membrane</keyword>
<dbReference type="EMBL" id="JARBHB010000001">
    <property type="protein sequence ID" value="KAJ8895763.1"/>
    <property type="molecule type" value="Genomic_DNA"/>
</dbReference>
<evidence type="ECO:0000256" key="1">
    <source>
        <dbReference type="ARBA" id="ARBA00004370"/>
    </source>
</evidence>
<organism evidence="7 8">
    <name type="scientific">Dryococelus australis</name>
    <dbReference type="NCBI Taxonomy" id="614101"/>
    <lineage>
        <taxon>Eukaryota</taxon>
        <taxon>Metazoa</taxon>
        <taxon>Ecdysozoa</taxon>
        <taxon>Arthropoda</taxon>
        <taxon>Hexapoda</taxon>
        <taxon>Insecta</taxon>
        <taxon>Pterygota</taxon>
        <taxon>Neoptera</taxon>
        <taxon>Polyneoptera</taxon>
        <taxon>Phasmatodea</taxon>
        <taxon>Verophasmatodea</taxon>
        <taxon>Anareolatae</taxon>
        <taxon>Phasmatidae</taxon>
        <taxon>Eurycanthinae</taxon>
        <taxon>Dryococelus</taxon>
    </lineage>
</organism>
<keyword evidence="3" id="KW-0677">Repeat</keyword>
<dbReference type="PANTHER" id="PTHR47535:SF1">
    <property type="entry name" value="NESPRIN-1"/>
    <property type="match status" value="1"/>
</dbReference>
<protein>
    <submittedName>
        <fullName evidence="7">Uncharacterized protein</fullName>
    </submittedName>
</protein>
<evidence type="ECO:0000313" key="7">
    <source>
        <dbReference type="EMBL" id="KAJ8895763.1"/>
    </source>
</evidence>
<evidence type="ECO:0000256" key="2">
    <source>
        <dbReference type="ARBA" id="ARBA00022692"/>
    </source>
</evidence>
<dbReference type="InterPro" id="IPR052403">
    <property type="entry name" value="LINC-complex_assoc"/>
</dbReference>
<keyword evidence="8" id="KW-1185">Reference proteome</keyword>
<keyword evidence="6" id="KW-0175">Coiled coil</keyword>